<keyword evidence="2" id="KW-1185">Reference proteome</keyword>
<evidence type="ECO:0000313" key="1">
    <source>
        <dbReference type="EMBL" id="KAI3676186.1"/>
    </source>
</evidence>
<dbReference type="EMBL" id="CM042046">
    <property type="protein sequence ID" value="KAI3676186.1"/>
    <property type="molecule type" value="Genomic_DNA"/>
</dbReference>
<sequence>MNEAGLIITEILRRVEEATKEVTGCTKVLEEALSRVNASREKSNEFPNSNCKMLMPGPTMSIGQILRRKLKLTEVNSMRSSMKWKASLGQIFKRCDYDKRSGSKEDQVWVLCLIFIFD</sequence>
<organism evidence="1 2">
    <name type="scientific">Smallanthus sonchifolius</name>
    <dbReference type="NCBI Taxonomy" id="185202"/>
    <lineage>
        <taxon>Eukaryota</taxon>
        <taxon>Viridiplantae</taxon>
        <taxon>Streptophyta</taxon>
        <taxon>Embryophyta</taxon>
        <taxon>Tracheophyta</taxon>
        <taxon>Spermatophyta</taxon>
        <taxon>Magnoliopsida</taxon>
        <taxon>eudicotyledons</taxon>
        <taxon>Gunneridae</taxon>
        <taxon>Pentapetalae</taxon>
        <taxon>asterids</taxon>
        <taxon>campanulids</taxon>
        <taxon>Asterales</taxon>
        <taxon>Asteraceae</taxon>
        <taxon>Asteroideae</taxon>
        <taxon>Heliantheae alliance</taxon>
        <taxon>Millerieae</taxon>
        <taxon>Smallanthus</taxon>
    </lineage>
</organism>
<comment type="caution">
    <text evidence="1">The sequence shown here is derived from an EMBL/GenBank/DDBJ whole genome shotgun (WGS) entry which is preliminary data.</text>
</comment>
<dbReference type="Proteomes" id="UP001056120">
    <property type="component" value="Linkage Group LG29"/>
</dbReference>
<name>A0ACB8XXP7_9ASTR</name>
<gene>
    <name evidence="1" type="ORF">L1987_85787</name>
</gene>
<reference evidence="1 2" key="2">
    <citation type="journal article" date="2022" name="Mol. Ecol. Resour.">
        <title>The genomes of chicory, endive, great burdock and yacon provide insights into Asteraceae paleo-polyploidization history and plant inulin production.</title>
        <authorList>
            <person name="Fan W."/>
            <person name="Wang S."/>
            <person name="Wang H."/>
            <person name="Wang A."/>
            <person name="Jiang F."/>
            <person name="Liu H."/>
            <person name="Zhao H."/>
            <person name="Xu D."/>
            <person name="Zhang Y."/>
        </authorList>
    </citation>
    <scope>NUCLEOTIDE SEQUENCE [LARGE SCALE GENOMIC DNA]</scope>
    <source>
        <strain evidence="2">cv. Yunnan</strain>
        <tissue evidence="1">Leaves</tissue>
    </source>
</reference>
<proteinExistence type="predicted"/>
<reference evidence="2" key="1">
    <citation type="journal article" date="2022" name="Mol. Ecol. Resour.">
        <title>The genomes of chicory, endive, great burdock and yacon provide insights into Asteraceae palaeo-polyploidization history and plant inulin production.</title>
        <authorList>
            <person name="Fan W."/>
            <person name="Wang S."/>
            <person name="Wang H."/>
            <person name="Wang A."/>
            <person name="Jiang F."/>
            <person name="Liu H."/>
            <person name="Zhao H."/>
            <person name="Xu D."/>
            <person name="Zhang Y."/>
        </authorList>
    </citation>
    <scope>NUCLEOTIDE SEQUENCE [LARGE SCALE GENOMIC DNA]</scope>
    <source>
        <strain evidence="2">cv. Yunnan</strain>
    </source>
</reference>
<accession>A0ACB8XXP7</accession>
<protein>
    <submittedName>
        <fullName evidence="1">Uncharacterized protein</fullName>
    </submittedName>
</protein>
<evidence type="ECO:0000313" key="2">
    <source>
        <dbReference type="Proteomes" id="UP001056120"/>
    </source>
</evidence>